<protein>
    <submittedName>
        <fullName evidence="2">Uncharacterized protein</fullName>
    </submittedName>
</protein>
<proteinExistence type="predicted"/>
<dbReference type="AlphaFoldDB" id="A0A5N5NJT9"/>
<gene>
    <name evidence="2" type="ORF">PHYPO_G00229810</name>
</gene>
<sequence>MRCVETLITATRAGASRQLLHKRPCEREATFDMAIVLFLALGSRTGTEPLSLMEFYAVQRALDGIFTPQLDGTPADRYRLTGTPFSFQIATERPGRSGLDAKLPGRAPGGRSAPL</sequence>
<accession>A0A5N5NJT9</accession>
<evidence type="ECO:0000256" key="1">
    <source>
        <dbReference type="SAM" id="MobiDB-lite"/>
    </source>
</evidence>
<evidence type="ECO:0000313" key="3">
    <source>
        <dbReference type="Proteomes" id="UP000327468"/>
    </source>
</evidence>
<dbReference type="Proteomes" id="UP000327468">
    <property type="component" value="Chromosome 8"/>
</dbReference>
<feature type="region of interest" description="Disordered" evidence="1">
    <location>
        <begin position="91"/>
        <end position="115"/>
    </location>
</feature>
<name>A0A5N5NJT9_PANHP</name>
<organism evidence="2 3">
    <name type="scientific">Pangasianodon hypophthalmus</name>
    <name type="common">Striped catfish</name>
    <name type="synonym">Helicophagus hypophthalmus</name>
    <dbReference type="NCBI Taxonomy" id="310915"/>
    <lineage>
        <taxon>Eukaryota</taxon>
        <taxon>Metazoa</taxon>
        <taxon>Chordata</taxon>
        <taxon>Craniata</taxon>
        <taxon>Vertebrata</taxon>
        <taxon>Euteleostomi</taxon>
        <taxon>Actinopterygii</taxon>
        <taxon>Neopterygii</taxon>
        <taxon>Teleostei</taxon>
        <taxon>Ostariophysi</taxon>
        <taxon>Siluriformes</taxon>
        <taxon>Pangasiidae</taxon>
        <taxon>Pangasianodon</taxon>
    </lineage>
</organism>
<reference evidence="2 3" key="1">
    <citation type="submission" date="2019-06" db="EMBL/GenBank/DDBJ databases">
        <title>A chromosome-scale genome assembly of the striped catfish, Pangasianodon hypophthalmus.</title>
        <authorList>
            <person name="Wen M."/>
            <person name="Zahm M."/>
            <person name="Roques C."/>
            <person name="Cabau C."/>
            <person name="Klopp C."/>
            <person name="Donnadieu C."/>
            <person name="Jouanno E."/>
            <person name="Avarre J.-C."/>
            <person name="Campet M."/>
            <person name="Ha T.T.T."/>
            <person name="Dugue R."/>
            <person name="Lampietro C."/>
            <person name="Louis A."/>
            <person name="Herpin A."/>
            <person name="Echchiki A."/>
            <person name="Berthelot C."/>
            <person name="Parey E."/>
            <person name="Roest-Crollius H."/>
            <person name="Braasch I."/>
            <person name="Postlethwait J."/>
            <person name="Bobe J."/>
            <person name="Montfort J."/>
            <person name="Bouchez O."/>
            <person name="Begum T."/>
            <person name="Schartl M."/>
            <person name="Guiguen Y."/>
        </authorList>
    </citation>
    <scope>NUCLEOTIDE SEQUENCE [LARGE SCALE GENOMIC DNA]</scope>
    <source>
        <strain evidence="2 3">Indonesia</strain>
        <tissue evidence="2">Blood</tissue>
    </source>
</reference>
<keyword evidence="3" id="KW-1185">Reference proteome</keyword>
<comment type="caution">
    <text evidence="2">The sequence shown here is derived from an EMBL/GenBank/DDBJ whole genome shotgun (WGS) entry which is preliminary data.</text>
</comment>
<dbReference type="EMBL" id="VFJC01000009">
    <property type="protein sequence ID" value="KAB5567178.1"/>
    <property type="molecule type" value="Genomic_DNA"/>
</dbReference>
<evidence type="ECO:0000313" key="2">
    <source>
        <dbReference type="EMBL" id="KAB5567178.1"/>
    </source>
</evidence>